<evidence type="ECO:0000256" key="1">
    <source>
        <dbReference type="ARBA" id="ARBA00022553"/>
    </source>
</evidence>
<dbReference type="PANTHER" id="PTHR44591:SF14">
    <property type="entry name" value="PROTEIN PILG"/>
    <property type="match status" value="1"/>
</dbReference>
<dbReference type="OrthoDB" id="673128at2"/>
<dbReference type="STRING" id="1224947.SAMN05216480_11829"/>
<dbReference type="GO" id="GO:0000160">
    <property type="term" value="P:phosphorelay signal transduction system"/>
    <property type="evidence" value="ECO:0007669"/>
    <property type="project" value="UniProtKB-KW"/>
</dbReference>
<keyword evidence="2" id="KW-0902">Two-component regulatory system</keyword>
<dbReference type="PANTHER" id="PTHR44591">
    <property type="entry name" value="STRESS RESPONSE REGULATOR PROTEIN 1"/>
    <property type="match status" value="1"/>
</dbReference>
<evidence type="ECO:0000313" key="5">
    <source>
        <dbReference type="EMBL" id="SFU74313.1"/>
    </source>
</evidence>
<dbReference type="EMBL" id="FPBK01000018">
    <property type="protein sequence ID" value="SFU74313.1"/>
    <property type="molecule type" value="Genomic_DNA"/>
</dbReference>
<dbReference type="AlphaFoldDB" id="A0A1I7IN09"/>
<dbReference type="InterPro" id="IPR001789">
    <property type="entry name" value="Sig_transdc_resp-reg_receiver"/>
</dbReference>
<keyword evidence="1 3" id="KW-0597">Phosphoprotein</keyword>
<feature type="modified residue" description="4-aspartylphosphate" evidence="3">
    <location>
        <position position="66"/>
    </location>
</feature>
<sequence>MKLTTLTTFFIIDDDAPFLFSLKTLLKEAGIVDQCFTFSNGKEAMHLMNHLQLTSPSLSPTLILVDVNMPIMDGWEFVDNVKDYFENKPMPILMMTGKKYVRKQETNDLCLLEKPISFHEGKKQFISSITGYLQKFNSIE</sequence>
<evidence type="ECO:0000256" key="3">
    <source>
        <dbReference type="PROSITE-ProRule" id="PRU00169"/>
    </source>
</evidence>
<dbReference type="SUPFAM" id="SSF52172">
    <property type="entry name" value="CheY-like"/>
    <property type="match status" value="1"/>
</dbReference>
<dbReference type="InterPro" id="IPR050595">
    <property type="entry name" value="Bact_response_regulator"/>
</dbReference>
<dbReference type="Gene3D" id="3.40.50.2300">
    <property type="match status" value="1"/>
</dbReference>
<evidence type="ECO:0000256" key="2">
    <source>
        <dbReference type="ARBA" id="ARBA00023012"/>
    </source>
</evidence>
<accession>A0A1I7IN09</accession>
<dbReference type="SMART" id="SM00448">
    <property type="entry name" value="REC"/>
    <property type="match status" value="1"/>
</dbReference>
<feature type="domain" description="Response regulatory" evidence="4">
    <location>
        <begin position="8"/>
        <end position="129"/>
    </location>
</feature>
<evidence type="ECO:0000313" key="6">
    <source>
        <dbReference type="Proteomes" id="UP000199138"/>
    </source>
</evidence>
<dbReference type="RefSeq" id="WP_093026345.1">
    <property type="nucleotide sequence ID" value="NZ_FPBK01000018.1"/>
</dbReference>
<dbReference type="CDD" id="cd00156">
    <property type="entry name" value="REC"/>
    <property type="match status" value="1"/>
</dbReference>
<organism evidence="5 6">
    <name type="scientific">Pustulibacterium marinum</name>
    <dbReference type="NCBI Taxonomy" id="1224947"/>
    <lineage>
        <taxon>Bacteria</taxon>
        <taxon>Pseudomonadati</taxon>
        <taxon>Bacteroidota</taxon>
        <taxon>Flavobacteriia</taxon>
        <taxon>Flavobacteriales</taxon>
        <taxon>Flavobacteriaceae</taxon>
        <taxon>Pustulibacterium</taxon>
    </lineage>
</organism>
<proteinExistence type="predicted"/>
<evidence type="ECO:0000259" key="4">
    <source>
        <dbReference type="PROSITE" id="PS50110"/>
    </source>
</evidence>
<name>A0A1I7IN09_9FLAO</name>
<gene>
    <name evidence="5" type="ORF">SAMN05216480_11829</name>
</gene>
<dbReference type="Proteomes" id="UP000199138">
    <property type="component" value="Unassembled WGS sequence"/>
</dbReference>
<dbReference type="InterPro" id="IPR011006">
    <property type="entry name" value="CheY-like_superfamily"/>
</dbReference>
<dbReference type="PROSITE" id="PS50110">
    <property type="entry name" value="RESPONSE_REGULATORY"/>
    <property type="match status" value="1"/>
</dbReference>
<keyword evidence="6" id="KW-1185">Reference proteome</keyword>
<reference evidence="5 6" key="1">
    <citation type="submission" date="2016-10" db="EMBL/GenBank/DDBJ databases">
        <authorList>
            <person name="de Groot N.N."/>
        </authorList>
    </citation>
    <scope>NUCLEOTIDE SEQUENCE [LARGE SCALE GENOMIC DNA]</scope>
    <source>
        <strain evidence="5 6">CGMCC 1.12333</strain>
    </source>
</reference>
<protein>
    <submittedName>
        <fullName evidence="5">Response regulator receiver domain-containing protein</fullName>
    </submittedName>
</protein>
<dbReference type="Pfam" id="PF00072">
    <property type="entry name" value="Response_reg"/>
    <property type="match status" value="1"/>
</dbReference>